<dbReference type="Proteomes" id="UP000247523">
    <property type="component" value="Unassembled WGS sequence"/>
</dbReference>
<evidence type="ECO:0000313" key="2">
    <source>
        <dbReference type="Proteomes" id="UP000247523"/>
    </source>
</evidence>
<dbReference type="Gene3D" id="3.40.50.11350">
    <property type="match status" value="1"/>
</dbReference>
<proteinExistence type="predicted"/>
<dbReference type="EMBL" id="QICS01000005">
    <property type="protein sequence ID" value="PXV90157.1"/>
    <property type="molecule type" value="Genomic_DNA"/>
</dbReference>
<comment type="caution">
    <text evidence="1">The sequence shown here is derived from an EMBL/GenBank/DDBJ whole genome shotgun (WGS) entry which is preliminary data.</text>
</comment>
<gene>
    <name evidence="1" type="ORF">C8E03_10564</name>
</gene>
<accession>A0A318ELL9</accession>
<organism evidence="1 2">
    <name type="scientific">Lachnotalea glycerini</name>
    <dbReference type="NCBI Taxonomy" id="1763509"/>
    <lineage>
        <taxon>Bacteria</taxon>
        <taxon>Bacillati</taxon>
        <taxon>Bacillota</taxon>
        <taxon>Clostridia</taxon>
        <taxon>Lachnospirales</taxon>
        <taxon>Lachnospiraceae</taxon>
        <taxon>Lachnotalea</taxon>
    </lineage>
</organism>
<sequence>MIIIQPSGGLCNRIRVINSAYELAKKRNDNLTVLWLNNAELNCPFESLFQSVSEIKIINIYSNLNLRKLFLQFSANQRFDNAMIEANKKNGVLNENFYTSLKKNVFISTWEHFYPSSDYHFFQPANEIQARIDTITKDLGNNSVGVHIRRTDHTWAIESSKTNGFVTAIEQELAVNPDAKFFVATDDITEENMLRERFPAQIFSNQNKTLSRNSIAGMHDALIDLMCLASTTKIFGSYFSSFTDIAADINHIEKIVIK</sequence>
<evidence type="ECO:0000313" key="1">
    <source>
        <dbReference type="EMBL" id="PXV90157.1"/>
    </source>
</evidence>
<protein>
    <recommendedName>
        <fullName evidence="3">Glycosyl transferase family 11</fullName>
    </recommendedName>
</protein>
<name>A0A318ELL9_9FIRM</name>
<dbReference type="RefSeq" id="WP_110291094.1">
    <property type="nucleotide sequence ID" value="NZ_QICS01000005.1"/>
</dbReference>
<reference evidence="1 2" key="1">
    <citation type="submission" date="2018-05" db="EMBL/GenBank/DDBJ databases">
        <title>Genomic Encyclopedia of Type Strains, Phase IV (KMG-IV): sequencing the most valuable type-strain genomes for metagenomic binning, comparative biology and taxonomic classification.</title>
        <authorList>
            <person name="Goeker M."/>
        </authorList>
    </citation>
    <scope>NUCLEOTIDE SEQUENCE [LARGE SCALE GENOMIC DNA]</scope>
    <source>
        <strain evidence="1 2">DSM 28816</strain>
    </source>
</reference>
<dbReference type="AlphaFoldDB" id="A0A318ELL9"/>
<evidence type="ECO:0008006" key="3">
    <source>
        <dbReference type="Google" id="ProtNLM"/>
    </source>
</evidence>